<keyword evidence="5" id="KW-1185">Reference proteome</keyword>
<keyword evidence="2" id="KW-0732">Signal</keyword>
<accession>A0ABT1SEF3</accession>
<dbReference type="RefSeq" id="WP_256312443.1">
    <property type="nucleotide sequence ID" value="NZ_JANGAC010000016.1"/>
</dbReference>
<evidence type="ECO:0000313" key="5">
    <source>
        <dbReference type="Proteomes" id="UP001524478"/>
    </source>
</evidence>
<feature type="signal peptide" evidence="2">
    <location>
        <begin position="1"/>
        <end position="22"/>
    </location>
</feature>
<evidence type="ECO:0000256" key="1">
    <source>
        <dbReference type="SAM" id="MobiDB-lite"/>
    </source>
</evidence>
<feature type="domain" description="SLH" evidence="3">
    <location>
        <begin position="22"/>
        <end position="85"/>
    </location>
</feature>
<dbReference type="PANTHER" id="PTHR43308">
    <property type="entry name" value="OUTER MEMBRANE PROTEIN ALPHA-RELATED"/>
    <property type="match status" value="1"/>
</dbReference>
<evidence type="ECO:0000313" key="4">
    <source>
        <dbReference type="EMBL" id="MCQ4924853.1"/>
    </source>
</evidence>
<dbReference type="EMBL" id="JANGAC010000016">
    <property type="protein sequence ID" value="MCQ4924853.1"/>
    <property type="molecule type" value="Genomic_DNA"/>
</dbReference>
<protein>
    <submittedName>
        <fullName evidence="4">S-layer homology domain-containing protein</fullName>
    </submittedName>
</protein>
<proteinExistence type="predicted"/>
<evidence type="ECO:0000256" key="2">
    <source>
        <dbReference type="SAM" id="SignalP"/>
    </source>
</evidence>
<sequence>MKKKIAVLSMALMLLNFGVANASGIFSDVKGTEWFYKDVNSLIELGAISGYTDGTFRPSNKVSRAEFIKILITAIGEKPGATTGNWASGYISKAEELGLINQGIYQGIEGDKIITRNEIAKIVSIADSMSFEGMQSNDMEPNIKDISLIPTEYKDHVKNAYSKGIITGFPDGRFGGNEGITRAEASVITLRLIRPDARVAGGNNEVITDNNVAEEPKIPVTEEPKPQPQTDPSVKSDFVEPVFDVAYSTDYSFRFHIVVSNKLDYVGKYQDYEVKVECVNVPELNIIDVYKFGSDTETVRYDETIWRPFPVCYSDDNLAIVYSMAETGFKTSKNWDKVNLEEGQELVLKVTLRKGSESKSYSYSLILPERNGYQRKVDQGLID</sequence>
<feature type="chain" id="PRO_5045326834" evidence="2">
    <location>
        <begin position="23"/>
        <end position="383"/>
    </location>
</feature>
<dbReference type="InterPro" id="IPR001119">
    <property type="entry name" value="SLH_dom"/>
</dbReference>
<dbReference type="InterPro" id="IPR051465">
    <property type="entry name" value="Cell_Envelope_Struct_Comp"/>
</dbReference>
<organism evidence="4 5">
    <name type="scientific">Tissierella carlieri</name>
    <dbReference type="NCBI Taxonomy" id="689904"/>
    <lineage>
        <taxon>Bacteria</taxon>
        <taxon>Bacillati</taxon>
        <taxon>Bacillota</taxon>
        <taxon>Tissierellia</taxon>
        <taxon>Tissierellales</taxon>
        <taxon>Tissierellaceae</taxon>
        <taxon>Tissierella</taxon>
    </lineage>
</organism>
<dbReference type="PANTHER" id="PTHR43308:SF5">
    <property type="entry name" value="S-LAYER PROTEIN _ PEPTIDOGLYCAN ENDO-BETA-N-ACETYLGLUCOSAMINIDASE"/>
    <property type="match status" value="1"/>
</dbReference>
<name>A0ABT1SEF3_9FIRM</name>
<dbReference type="Proteomes" id="UP001524478">
    <property type="component" value="Unassembled WGS sequence"/>
</dbReference>
<feature type="domain" description="SLH" evidence="3">
    <location>
        <begin position="140"/>
        <end position="203"/>
    </location>
</feature>
<gene>
    <name evidence="4" type="ORF">NE686_17255</name>
</gene>
<comment type="caution">
    <text evidence="4">The sequence shown here is derived from an EMBL/GenBank/DDBJ whole genome shotgun (WGS) entry which is preliminary data.</text>
</comment>
<dbReference type="PROSITE" id="PS51272">
    <property type="entry name" value="SLH"/>
    <property type="match status" value="2"/>
</dbReference>
<feature type="region of interest" description="Disordered" evidence="1">
    <location>
        <begin position="208"/>
        <end position="234"/>
    </location>
</feature>
<dbReference type="Pfam" id="PF00395">
    <property type="entry name" value="SLH"/>
    <property type="match status" value="2"/>
</dbReference>
<feature type="compositionally biased region" description="Basic and acidic residues" evidence="1">
    <location>
        <begin position="214"/>
        <end position="225"/>
    </location>
</feature>
<reference evidence="4 5" key="1">
    <citation type="submission" date="2022-06" db="EMBL/GenBank/DDBJ databases">
        <title>Isolation of gut microbiota from human fecal samples.</title>
        <authorList>
            <person name="Pamer E.G."/>
            <person name="Barat B."/>
            <person name="Waligurski E."/>
            <person name="Medina S."/>
            <person name="Paddock L."/>
            <person name="Mostad J."/>
        </authorList>
    </citation>
    <scope>NUCLEOTIDE SEQUENCE [LARGE SCALE GENOMIC DNA]</scope>
    <source>
        <strain evidence="4 5">DFI.7.95</strain>
    </source>
</reference>
<evidence type="ECO:0000259" key="3">
    <source>
        <dbReference type="PROSITE" id="PS51272"/>
    </source>
</evidence>